<protein>
    <recommendedName>
        <fullName evidence="1">RNA polymerase sigma factor 70 region 4 type 2 domain-containing protein</fullName>
    </recommendedName>
</protein>
<dbReference type="GO" id="GO:0006352">
    <property type="term" value="P:DNA-templated transcription initiation"/>
    <property type="evidence" value="ECO:0007669"/>
    <property type="project" value="InterPro"/>
</dbReference>
<evidence type="ECO:0000259" key="1">
    <source>
        <dbReference type="Pfam" id="PF08281"/>
    </source>
</evidence>
<evidence type="ECO:0000313" key="3">
    <source>
        <dbReference type="Proteomes" id="UP000177029"/>
    </source>
</evidence>
<dbReference type="InterPro" id="IPR009057">
    <property type="entry name" value="Homeodomain-like_sf"/>
</dbReference>
<dbReference type="Proteomes" id="UP000177029">
    <property type="component" value="Unassembled WGS sequence"/>
</dbReference>
<dbReference type="AlphaFoldDB" id="A0A1F8DTR9"/>
<gene>
    <name evidence="2" type="ORF">A2755_02335</name>
</gene>
<dbReference type="GO" id="GO:0003677">
    <property type="term" value="F:DNA binding"/>
    <property type="evidence" value="ECO:0007669"/>
    <property type="project" value="InterPro"/>
</dbReference>
<sequence length="165" mass="19033">MNNGRRYLPEVKEKAVILRRKNGLSHREISKKLGISVGTAFLWTRGISLTAKQKEALTDRADKSYVVRNHEKMARVGCANLLKYRSIPTNQELILRIKRFNKKHGRIPLKREFNSTYILYLKRFGGWNNAVRIAGFNPNPVFFAKKFIALDGHVCDSFAEKIIDD</sequence>
<dbReference type="InterPro" id="IPR013249">
    <property type="entry name" value="RNA_pol_sigma70_r4_t2"/>
</dbReference>
<dbReference type="Gene3D" id="1.10.10.10">
    <property type="entry name" value="Winged helix-like DNA-binding domain superfamily/Winged helix DNA-binding domain"/>
    <property type="match status" value="1"/>
</dbReference>
<dbReference type="InterPro" id="IPR041025">
    <property type="entry name" value="HNH_repeat"/>
</dbReference>
<dbReference type="GO" id="GO:0016987">
    <property type="term" value="F:sigma factor activity"/>
    <property type="evidence" value="ECO:0007669"/>
    <property type="project" value="InterPro"/>
</dbReference>
<dbReference type="Pfam" id="PF08281">
    <property type="entry name" value="Sigma70_r4_2"/>
    <property type="match status" value="1"/>
</dbReference>
<dbReference type="InterPro" id="IPR036388">
    <property type="entry name" value="WH-like_DNA-bd_sf"/>
</dbReference>
<name>A0A1F8DTR9_9BACT</name>
<accession>A0A1F8DTR9</accession>
<dbReference type="EMBL" id="MGIP01000011">
    <property type="protein sequence ID" value="OGM91218.1"/>
    <property type="molecule type" value="Genomic_DNA"/>
</dbReference>
<proteinExistence type="predicted"/>
<reference evidence="2 3" key="1">
    <citation type="journal article" date="2016" name="Nat. Commun.">
        <title>Thousands of microbial genomes shed light on interconnected biogeochemical processes in an aquifer system.</title>
        <authorList>
            <person name="Anantharaman K."/>
            <person name="Brown C.T."/>
            <person name="Hug L.A."/>
            <person name="Sharon I."/>
            <person name="Castelle C.J."/>
            <person name="Probst A.J."/>
            <person name="Thomas B.C."/>
            <person name="Singh A."/>
            <person name="Wilkins M.J."/>
            <person name="Karaoz U."/>
            <person name="Brodie E.L."/>
            <person name="Williams K.H."/>
            <person name="Hubbard S.S."/>
            <person name="Banfield J.F."/>
        </authorList>
    </citation>
    <scope>NUCLEOTIDE SEQUENCE [LARGE SCALE GENOMIC DNA]</scope>
</reference>
<dbReference type="Pfam" id="PF18780">
    <property type="entry name" value="HNH_repeat"/>
    <property type="match status" value="1"/>
</dbReference>
<dbReference type="SUPFAM" id="SSF46689">
    <property type="entry name" value="Homeodomain-like"/>
    <property type="match status" value="1"/>
</dbReference>
<evidence type="ECO:0000313" key="2">
    <source>
        <dbReference type="EMBL" id="OGM91218.1"/>
    </source>
</evidence>
<organism evidence="2 3">
    <name type="scientific">Candidatus Wolfebacteria bacterium RIFCSPHIGHO2_01_FULL_48_22</name>
    <dbReference type="NCBI Taxonomy" id="1802555"/>
    <lineage>
        <taxon>Bacteria</taxon>
        <taxon>Candidatus Wolfeibacteriota</taxon>
    </lineage>
</organism>
<feature type="domain" description="RNA polymerase sigma factor 70 region 4 type 2" evidence="1">
    <location>
        <begin position="8"/>
        <end position="40"/>
    </location>
</feature>
<dbReference type="STRING" id="1802555.A2755_02335"/>
<comment type="caution">
    <text evidence="2">The sequence shown here is derived from an EMBL/GenBank/DDBJ whole genome shotgun (WGS) entry which is preliminary data.</text>
</comment>